<sequence length="103" mass="11414">MPCPPGLIYDDDASTCSWPSETSRKCVQVKRDSLEDGFSCPEGEVMGPNGRTLPHPTFANPDDCQKFYICRNGVEPQYGSCPAGMVYNEETFKCDDPENVPGW</sequence>
<evidence type="ECO:0000256" key="1">
    <source>
        <dbReference type="ARBA" id="ARBA00022669"/>
    </source>
</evidence>
<dbReference type="SUPFAM" id="SSF57625">
    <property type="entry name" value="Invertebrate chitin-binding proteins"/>
    <property type="match status" value="1"/>
</dbReference>
<keyword evidence="2" id="KW-0732">Signal</keyword>
<keyword evidence="1" id="KW-0147">Chitin-binding</keyword>
<gene>
    <name evidence="7" type="ORF">O3M35_003568</name>
</gene>
<protein>
    <recommendedName>
        <fullName evidence="6">Chitin-binding type-2 domain-containing protein</fullName>
    </recommendedName>
</protein>
<dbReference type="GO" id="GO:0005576">
    <property type="term" value="C:extracellular region"/>
    <property type="evidence" value="ECO:0007669"/>
    <property type="project" value="InterPro"/>
</dbReference>
<dbReference type="Pfam" id="PF01607">
    <property type="entry name" value="CBM_14"/>
    <property type="match status" value="1"/>
</dbReference>
<dbReference type="InterPro" id="IPR002557">
    <property type="entry name" value="Chitin-bd_dom"/>
</dbReference>
<evidence type="ECO:0000256" key="2">
    <source>
        <dbReference type="ARBA" id="ARBA00022729"/>
    </source>
</evidence>
<evidence type="ECO:0000256" key="5">
    <source>
        <dbReference type="ARBA" id="ARBA00023180"/>
    </source>
</evidence>
<evidence type="ECO:0000259" key="6">
    <source>
        <dbReference type="PROSITE" id="PS50940"/>
    </source>
</evidence>
<dbReference type="InterPro" id="IPR051940">
    <property type="entry name" value="Chitin_bind-dev_reg"/>
</dbReference>
<dbReference type="GO" id="GO:0008061">
    <property type="term" value="F:chitin binding"/>
    <property type="evidence" value="ECO:0007669"/>
    <property type="project" value="UniProtKB-KW"/>
</dbReference>
<reference evidence="7 8" key="1">
    <citation type="submission" date="2022-12" db="EMBL/GenBank/DDBJ databases">
        <title>Chromosome-level genome assembly of true bugs.</title>
        <authorList>
            <person name="Ma L."/>
            <person name="Li H."/>
        </authorList>
    </citation>
    <scope>NUCLEOTIDE SEQUENCE [LARGE SCALE GENOMIC DNA]</scope>
    <source>
        <strain evidence="7">Lab_2022b</strain>
    </source>
</reference>
<proteinExistence type="predicted"/>
<evidence type="ECO:0000256" key="4">
    <source>
        <dbReference type="ARBA" id="ARBA00023157"/>
    </source>
</evidence>
<evidence type="ECO:0000313" key="8">
    <source>
        <dbReference type="Proteomes" id="UP001461498"/>
    </source>
</evidence>
<evidence type="ECO:0000313" key="7">
    <source>
        <dbReference type="EMBL" id="KAK9499053.1"/>
    </source>
</evidence>
<keyword evidence="4" id="KW-1015">Disulfide bond</keyword>
<evidence type="ECO:0000256" key="3">
    <source>
        <dbReference type="ARBA" id="ARBA00022737"/>
    </source>
</evidence>
<dbReference type="InterPro" id="IPR036508">
    <property type="entry name" value="Chitin-bd_dom_sf"/>
</dbReference>
<feature type="domain" description="Chitin-binding type-2" evidence="6">
    <location>
        <begin position="37"/>
        <end position="103"/>
    </location>
</feature>
<keyword evidence="5" id="KW-0325">Glycoprotein</keyword>
<dbReference type="PROSITE" id="PS50940">
    <property type="entry name" value="CHIT_BIND_II"/>
    <property type="match status" value="2"/>
</dbReference>
<organism evidence="7 8">
    <name type="scientific">Rhynocoris fuscipes</name>
    <dbReference type="NCBI Taxonomy" id="488301"/>
    <lineage>
        <taxon>Eukaryota</taxon>
        <taxon>Metazoa</taxon>
        <taxon>Ecdysozoa</taxon>
        <taxon>Arthropoda</taxon>
        <taxon>Hexapoda</taxon>
        <taxon>Insecta</taxon>
        <taxon>Pterygota</taxon>
        <taxon>Neoptera</taxon>
        <taxon>Paraneoptera</taxon>
        <taxon>Hemiptera</taxon>
        <taxon>Heteroptera</taxon>
        <taxon>Panheteroptera</taxon>
        <taxon>Cimicomorpha</taxon>
        <taxon>Reduviidae</taxon>
        <taxon>Harpactorinae</taxon>
        <taxon>Harpactorini</taxon>
        <taxon>Rhynocoris</taxon>
    </lineage>
</organism>
<keyword evidence="3" id="KW-0677">Repeat</keyword>
<dbReference type="Gene3D" id="2.170.140.10">
    <property type="entry name" value="Chitin binding domain"/>
    <property type="match status" value="1"/>
</dbReference>
<accession>A0AAW1CQE4</accession>
<comment type="caution">
    <text evidence="7">The sequence shown here is derived from an EMBL/GenBank/DDBJ whole genome shotgun (WGS) entry which is preliminary data.</text>
</comment>
<name>A0AAW1CQE4_9HEMI</name>
<keyword evidence="8" id="KW-1185">Reference proteome</keyword>
<dbReference type="AlphaFoldDB" id="A0AAW1CQE4"/>
<feature type="domain" description="Chitin-binding type-2" evidence="6">
    <location>
        <begin position="1"/>
        <end position="28"/>
    </location>
</feature>
<dbReference type="EMBL" id="JAPXFL010000012">
    <property type="protein sequence ID" value="KAK9499053.1"/>
    <property type="molecule type" value="Genomic_DNA"/>
</dbReference>
<dbReference type="Proteomes" id="UP001461498">
    <property type="component" value="Unassembled WGS sequence"/>
</dbReference>
<dbReference type="PANTHER" id="PTHR23301">
    <property type="entry name" value="CHITIN BINDING PERITROPHIN-A"/>
    <property type="match status" value="1"/>
</dbReference>
<dbReference type="PANTHER" id="PTHR23301:SF110">
    <property type="entry name" value="LD43683P-RELATED"/>
    <property type="match status" value="1"/>
</dbReference>
<dbReference type="SMART" id="SM00494">
    <property type="entry name" value="ChtBD2"/>
    <property type="match status" value="1"/>
</dbReference>